<reference evidence="3" key="1">
    <citation type="submission" date="2016-10" db="EMBL/GenBank/DDBJ databases">
        <authorList>
            <person name="de Groot N.N."/>
        </authorList>
    </citation>
    <scope>NUCLEOTIDE SEQUENCE [LARGE SCALE GENOMIC DNA]</scope>
    <source>
        <strain evidence="3">BP1-145</strain>
    </source>
</reference>
<feature type="compositionally biased region" description="Polar residues" evidence="1">
    <location>
        <begin position="39"/>
        <end position="48"/>
    </location>
</feature>
<dbReference type="EMBL" id="FNIW01000001">
    <property type="protein sequence ID" value="SDN64712.1"/>
    <property type="molecule type" value="Genomic_DNA"/>
</dbReference>
<feature type="region of interest" description="Disordered" evidence="1">
    <location>
        <begin position="1"/>
        <end position="54"/>
    </location>
</feature>
<dbReference type="AlphaFoldDB" id="A0A1H0D3H2"/>
<feature type="compositionally biased region" description="Polar residues" evidence="1">
    <location>
        <begin position="20"/>
        <end position="31"/>
    </location>
</feature>
<gene>
    <name evidence="2" type="ORF">SAMN04487900_101254</name>
</gene>
<dbReference type="Proteomes" id="UP000199134">
    <property type="component" value="Unassembled WGS sequence"/>
</dbReference>
<evidence type="ECO:0000256" key="1">
    <source>
        <dbReference type="SAM" id="MobiDB-lite"/>
    </source>
</evidence>
<name>A0A1H0D3H2_9BACT</name>
<sequence>MTPSTEVTKIHTIHMLASSPLDTSSETPQQDDFNETTDETGNNLSRQSLWDDEV</sequence>
<organism evidence="2 3">
    <name type="scientific">Prevotella communis</name>
    <dbReference type="NCBI Taxonomy" id="2913614"/>
    <lineage>
        <taxon>Bacteria</taxon>
        <taxon>Pseudomonadati</taxon>
        <taxon>Bacteroidota</taxon>
        <taxon>Bacteroidia</taxon>
        <taxon>Bacteroidales</taxon>
        <taxon>Prevotellaceae</taxon>
        <taxon>Prevotella</taxon>
    </lineage>
</organism>
<evidence type="ECO:0000313" key="2">
    <source>
        <dbReference type="EMBL" id="SDN64712.1"/>
    </source>
</evidence>
<proteinExistence type="predicted"/>
<comment type="caution">
    <text evidence="2">The sequence shown here is derived from an EMBL/GenBank/DDBJ whole genome shotgun (WGS) entry which is preliminary data.</text>
</comment>
<protein>
    <submittedName>
        <fullName evidence="2">Uncharacterized protein</fullName>
    </submittedName>
</protein>
<accession>A0A1H0D3H2</accession>
<evidence type="ECO:0000313" key="3">
    <source>
        <dbReference type="Proteomes" id="UP000199134"/>
    </source>
</evidence>